<dbReference type="Pfam" id="PF14126">
    <property type="entry name" value="DUF4293"/>
    <property type="match status" value="1"/>
</dbReference>
<keyword evidence="1" id="KW-1133">Transmembrane helix</keyword>
<feature type="transmembrane region" description="Helical" evidence="1">
    <location>
        <begin position="72"/>
        <end position="90"/>
    </location>
</feature>
<sequence length="136" mass="15353">MLQRIQSVWYFLAAIAVFLTLKFPTYSGTNKELIPSTFLNGTSSLIMIFVTLAVGIICLITIFLYKNRPLQLKISLLALLLQVVLIYLYYNAISSFVQGTLSLTSVLHALVIVFIILGIQGVRRDEKIIKDSNRLR</sequence>
<reference evidence="3" key="1">
    <citation type="journal article" date="2019" name="Int. J. Syst. Evol. Microbiol.">
        <title>The Global Catalogue of Microorganisms (GCM) 10K type strain sequencing project: providing services to taxonomists for standard genome sequencing and annotation.</title>
        <authorList>
            <consortium name="The Broad Institute Genomics Platform"/>
            <consortium name="The Broad Institute Genome Sequencing Center for Infectious Disease"/>
            <person name="Wu L."/>
            <person name="Ma J."/>
        </authorList>
    </citation>
    <scope>NUCLEOTIDE SEQUENCE [LARGE SCALE GENOMIC DNA]</scope>
    <source>
        <strain evidence="3">CECT 8289</strain>
    </source>
</reference>
<proteinExistence type="predicted"/>
<feature type="transmembrane region" description="Helical" evidence="1">
    <location>
        <begin position="7"/>
        <end position="25"/>
    </location>
</feature>
<gene>
    <name evidence="2" type="ORF">ACFOWM_11265</name>
</gene>
<dbReference type="InterPro" id="IPR025635">
    <property type="entry name" value="DUF4293"/>
</dbReference>
<dbReference type="RefSeq" id="WP_379710051.1">
    <property type="nucleotide sequence ID" value="NZ_JBHSCZ010000002.1"/>
</dbReference>
<evidence type="ECO:0000313" key="2">
    <source>
        <dbReference type="EMBL" id="MFC4263463.1"/>
    </source>
</evidence>
<keyword evidence="3" id="KW-1185">Reference proteome</keyword>
<organism evidence="2 3">
    <name type="scientific">Ferruginibacter yonginensis</name>
    <dbReference type="NCBI Taxonomy" id="1310416"/>
    <lineage>
        <taxon>Bacteria</taxon>
        <taxon>Pseudomonadati</taxon>
        <taxon>Bacteroidota</taxon>
        <taxon>Chitinophagia</taxon>
        <taxon>Chitinophagales</taxon>
        <taxon>Chitinophagaceae</taxon>
        <taxon>Ferruginibacter</taxon>
    </lineage>
</organism>
<feature type="transmembrane region" description="Helical" evidence="1">
    <location>
        <begin position="45"/>
        <end position="65"/>
    </location>
</feature>
<accession>A0ABV8QUB7</accession>
<keyword evidence="1" id="KW-0812">Transmembrane</keyword>
<dbReference type="Proteomes" id="UP001595907">
    <property type="component" value="Unassembled WGS sequence"/>
</dbReference>
<evidence type="ECO:0000313" key="3">
    <source>
        <dbReference type="Proteomes" id="UP001595907"/>
    </source>
</evidence>
<name>A0ABV8QUB7_9BACT</name>
<dbReference type="EMBL" id="JBHSCZ010000002">
    <property type="protein sequence ID" value="MFC4263463.1"/>
    <property type="molecule type" value="Genomic_DNA"/>
</dbReference>
<comment type="caution">
    <text evidence="2">The sequence shown here is derived from an EMBL/GenBank/DDBJ whole genome shotgun (WGS) entry which is preliminary data.</text>
</comment>
<feature type="transmembrane region" description="Helical" evidence="1">
    <location>
        <begin position="96"/>
        <end position="119"/>
    </location>
</feature>
<keyword evidence="1" id="KW-0472">Membrane</keyword>
<protein>
    <submittedName>
        <fullName evidence="2">DUF4293 family protein</fullName>
    </submittedName>
</protein>
<evidence type="ECO:0000256" key="1">
    <source>
        <dbReference type="SAM" id="Phobius"/>
    </source>
</evidence>